<dbReference type="AlphaFoldDB" id="X1F9A0"/>
<evidence type="ECO:0000313" key="1">
    <source>
        <dbReference type="EMBL" id="GAH41517.1"/>
    </source>
</evidence>
<gene>
    <name evidence="1" type="ORF">S03H2_18814</name>
</gene>
<dbReference type="SUPFAM" id="SSF47794">
    <property type="entry name" value="Rad51 N-terminal domain-like"/>
    <property type="match status" value="1"/>
</dbReference>
<accession>X1F9A0</accession>
<comment type="caution">
    <text evidence="1">The sequence shown here is derived from an EMBL/GenBank/DDBJ whole genome shotgun (WGS) entry which is preliminary data.</text>
</comment>
<name>X1F9A0_9ZZZZ</name>
<dbReference type="Gene3D" id="1.10.150.20">
    <property type="entry name" value="5' to 3' exonuclease, C-terminal subdomain"/>
    <property type="match status" value="1"/>
</dbReference>
<sequence length="289" mass="33752">MHSIMQIANGIGILNVKRMKQKGIDSIEKLASSSVEELIKIDGIGVNNAKMYIELAKKHLRSMRTRERIQSIFKKNKHPEVTSSETKACDLMLFGTNRHKISLDSIKKLASSNEEDISRLKGIEISNAKRYINIANKYLESMRISEREEEIVEIVSNEQKKEIKIPNKSKLKKVSISSKFKIKEYPQKPAIKTQTPKRERRYQKMQNIDAKSTKRASYGIDIKTGKKKHPKSSPSILKTFFRLETMQKIRFLHYKIKNLEETLWKNKEFSFPELNYILDYIKILNVNYK</sequence>
<protein>
    <submittedName>
        <fullName evidence="1">Uncharacterized protein</fullName>
    </submittedName>
</protein>
<reference evidence="1" key="1">
    <citation type="journal article" date="2014" name="Front. Microbiol.">
        <title>High frequency of phylogenetically diverse reductive dehalogenase-homologous genes in deep subseafloor sedimentary metagenomes.</title>
        <authorList>
            <person name="Kawai M."/>
            <person name="Futagami T."/>
            <person name="Toyoda A."/>
            <person name="Takaki Y."/>
            <person name="Nishi S."/>
            <person name="Hori S."/>
            <person name="Arai W."/>
            <person name="Tsubouchi T."/>
            <person name="Morono Y."/>
            <person name="Uchiyama I."/>
            <person name="Ito T."/>
            <person name="Fujiyama A."/>
            <person name="Inagaki F."/>
            <person name="Takami H."/>
        </authorList>
    </citation>
    <scope>NUCLEOTIDE SEQUENCE</scope>
    <source>
        <strain evidence="1">Expedition CK06-06</strain>
    </source>
</reference>
<dbReference type="GO" id="GO:0000166">
    <property type="term" value="F:nucleotide binding"/>
    <property type="evidence" value="ECO:0007669"/>
    <property type="project" value="InterPro"/>
</dbReference>
<dbReference type="Pfam" id="PF14520">
    <property type="entry name" value="HHH_5"/>
    <property type="match status" value="1"/>
</dbReference>
<feature type="non-terminal residue" evidence="1">
    <location>
        <position position="289"/>
    </location>
</feature>
<organism evidence="1">
    <name type="scientific">marine sediment metagenome</name>
    <dbReference type="NCBI Taxonomy" id="412755"/>
    <lineage>
        <taxon>unclassified sequences</taxon>
        <taxon>metagenomes</taxon>
        <taxon>ecological metagenomes</taxon>
    </lineage>
</organism>
<proteinExistence type="predicted"/>
<dbReference type="EMBL" id="BARU01009783">
    <property type="protein sequence ID" value="GAH41517.1"/>
    <property type="molecule type" value="Genomic_DNA"/>
</dbReference>
<dbReference type="InterPro" id="IPR010995">
    <property type="entry name" value="DNA_repair_Rad51/TF_NusA_a-hlx"/>
</dbReference>